<keyword evidence="5" id="KW-1185">Reference proteome</keyword>
<evidence type="ECO:0000256" key="2">
    <source>
        <dbReference type="ARBA" id="ARBA00022857"/>
    </source>
</evidence>
<dbReference type="Proteomes" id="UP000253153">
    <property type="component" value="Unassembled WGS sequence"/>
</dbReference>
<dbReference type="SUPFAM" id="SSF51735">
    <property type="entry name" value="NAD(P)-binding Rossmann-fold domains"/>
    <property type="match status" value="1"/>
</dbReference>
<dbReference type="PANTHER" id="PTHR43639">
    <property type="entry name" value="OXIDOREDUCTASE, SHORT-CHAIN DEHYDROGENASE/REDUCTASE FAMILY (AFU_ORTHOLOGUE AFUA_5G02870)"/>
    <property type="match status" value="1"/>
</dbReference>
<evidence type="ECO:0000256" key="1">
    <source>
        <dbReference type="ARBA" id="ARBA00006484"/>
    </source>
</evidence>
<dbReference type="AlphaFoldDB" id="A0A366QQ97"/>
<dbReference type="InterPro" id="IPR020904">
    <property type="entry name" value="Sc_DH/Rdtase_CS"/>
</dbReference>
<dbReference type="RefSeq" id="XP_031010982.1">
    <property type="nucleotide sequence ID" value="XM_031164960.1"/>
</dbReference>
<dbReference type="PRINTS" id="PR00080">
    <property type="entry name" value="SDRFAMILY"/>
</dbReference>
<dbReference type="GeneID" id="42000256"/>
<name>A0A366QQ97_9HYPO</name>
<dbReference type="PROSITE" id="PS00061">
    <property type="entry name" value="ADH_SHORT"/>
    <property type="match status" value="1"/>
</dbReference>
<reference evidence="4 5" key="1">
    <citation type="submission" date="2018-06" db="EMBL/GenBank/DDBJ databases">
        <title>Fusarium incarnatum-equiseti species complex species 28.</title>
        <authorList>
            <person name="Gardiner D.M."/>
        </authorList>
    </citation>
    <scope>NUCLEOTIDE SEQUENCE [LARGE SCALE GENOMIC DNA]</scope>
    <source>
        <strain evidence="4 5">FIESC_28</strain>
    </source>
</reference>
<gene>
    <name evidence="4" type="ORF">FIESC28_10830</name>
</gene>
<dbReference type="Pfam" id="PF13561">
    <property type="entry name" value="adh_short_C2"/>
    <property type="match status" value="1"/>
</dbReference>
<evidence type="ECO:0000313" key="5">
    <source>
        <dbReference type="Proteomes" id="UP000253153"/>
    </source>
</evidence>
<dbReference type="FunFam" id="3.40.50.720:FF:000084">
    <property type="entry name" value="Short-chain dehydrogenase reductase"/>
    <property type="match status" value="1"/>
</dbReference>
<accession>A0A366QQ97</accession>
<comment type="caution">
    <text evidence="4">The sequence shown here is derived from an EMBL/GenBank/DDBJ whole genome shotgun (WGS) entry which is preliminary data.</text>
</comment>
<protein>
    <submittedName>
        <fullName evidence="4">Uncharacterized protein</fullName>
    </submittedName>
</protein>
<dbReference type="GO" id="GO:0016491">
    <property type="term" value="F:oxidoreductase activity"/>
    <property type="evidence" value="ECO:0007669"/>
    <property type="project" value="UniProtKB-KW"/>
</dbReference>
<dbReference type="PANTHER" id="PTHR43639:SF1">
    <property type="entry name" value="SHORT-CHAIN DEHYDROGENASE_REDUCTASE FAMILY PROTEIN"/>
    <property type="match status" value="1"/>
</dbReference>
<proteinExistence type="inferred from homology"/>
<organism evidence="4 5">
    <name type="scientific">Fusarium coffeatum</name>
    <dbReference type="NCBI Taxonomy" id="231269"/>
    <lineage>
        <taxon>Eukaryota</taxon>
        <taxon>Fungi</taxon>
        <taxon>Dikarya</taxon>
        <taxon>Ascomycota</taxon>
        <taxon>Pezizomycotina</taxon>
        <taxon>Sordariomycetes</taxon>
        <taxon>Hypocreomycetidae</taxon>
        <taxon>Hypocreales</taxon>
        <taxon>Nectriaceae</taxon>
        <taxon>Fusarium</taxon>
        <taxon>Fusarium incarnatum-equiseti species complex</taxon>
    </lineage>
</organism>
<dbReference type="InterPro" id="IPR002347">
    <property type="entry name" value="SDR_fam"/>
</dbReference>
<keyword evidence="2" id="KW-0521">NADP</keyword>
<evidence type="ECO:0000313" key="4">
    <source>
        <dbReference type="EMBL" id="RBR07084.1"/>
    </source>
</evidence>
<dbReference type="Gene3D" id="3.40.50.720">
    <property type="entry name" value="NAD(P)-binding Rossmann-like Domain"/>
    <property type="match status" value="1"/>
</dbReference>
<dbReference type="OrthoDB" id="47007at2759"/>
<comment type="similarity">
    <text evidence="1">Belongs to the short-chain dehydrogenases/reductases (SDR) family.</text>
</comment>
<dbReference type="InterPro" id="IPR036291">
    <property type="entry name" value="NAD(P)-bd_dom_sf"/>
</dbReference>
<keyword evidence="3" id="KW-0560">Oxidoreductase</keyword>
<dbReference type="EMBL" id="QKXC01000326">
    <property type="protein sequence ID" value="RBR07084.1"/>
    <property type="molecule type" value="Genomic_DNA"/>
</dbReference>
<dbReference type="PRINTS" id="PR00081">
    <property type="entry name" value="GDHRDH"/>
</dbReference>
<sequence length="322" mass="34195">MITDYQDQKDFQSWKWNFVLAVHARHQPHEIHREFLFSSPHSNILFALNILNTANITSQNNNTKNTTKMSSEQYLAGKTAIVTGSSKLNGIGAAAALSLAKHGANIVVHYASSAEGAEKVVQEIKKFGVQAIAVKADSSSESFGTDIVKATLEGLNTQTIDIVVNNAGQATFHPEIAAVPAIAWDDIFRTNVRGPFLLIQAALPHMPRGGRIINIGSIAGKLGISPLTVYGTSKAALTFMSTAMAGELAGKGITINVVSPGPTATDMTMEGTPIGEILRSHQVDKREGTPQEIADAVLFVASPGLSFMTGQVIPVDGGIHMP</sequence>
<evidence type="ECO:0000256" key="3">
    <source>
        <dbReference type="ARBA" id="ARBA00023002"/>
    </source>
</evidence>